<evidence type="ECO:0000256" key="1">
    <source>
        <dbReference type="SAM" id="MobiDB-lite"/>
    </source>
</evidence>
<sequence>MKRNIVFLSMAFISLACFIIAVLGFGFESTSKVIDLVDIKKIEDAKNGVDGANIGVDTWYLKTSYGLMVSGLALTTIAILMGTMITYFQPTKVRLVRGIGMWDQIFITFLVFASVAMILTGEMYFMTQYLDKEGAGAKFSDFWKVGPMVGMIIFTVLPLFFMIAPFFVKDEAKRKKSHASTTGTKSSKKATTHKKHRANHNHTTTTETLIIA</sequence>
<dbReference type="EMBL" id="CP024962">
    <property type="protein sequence ID" value="ATZ16327.1"/>
    <property type="molecule type" value="Genomic_DNA"/>
</dbReference>
<keyword evidence="2" id="KW-0812">Transmembrane</keyword>
<feature type="transmembrane region" description="Helical" evidence="2">
    <location>
        <begin position="145"/>
        <end position="168"/>
    </location>
</feature>
<dbReference type="KEGG" id="efr:EFREU_v1c03010"/>
<protein>
    <submittedName>
        <fullName evidence="3">Uncharacterized protein</fullName>
    </submittedName>
</protein>
<dbReference type="Proteomes" id="UP000232222">
    <property type="component" value="Chromosome"/>
</dbReference>
<reference evidence="3 4" key="1">
    <citation type="submission" date="2017-11" db="EMBL/GenBank/DDBJ databases">
        <title>Genome sequence of Entomoplasma freundtii BARC 318 (ATCC 51999).</title>
        <authorList>
            <person name="Lo W.-S."/>
            <person name="Gasparich G.E."/>
            <person name="Kuo C.-H."/>
        </authorList>
    </citation>
    <scope>NUCLEOTIDE SEQUENCE [LARGE SCALE GENOMIC DNA]</scope>
    <source>
        <strain evidence="3 4">BARC 318</strain>
    </source>
</reference>
<organism evidence="3 4">
    <name type="scientific">Entomoplasma freundtii</name>
    <dbReference type="NCBI Taxonomy" id="74700"/>
    <lineage>
        <taxon>Bacteria</taxon>
        <taxon>Bacillati</taxon>
        <taxon>Mycoplasmatota</taxon>
        <taxon>Mollicutes</taxon>
        <taxon>Entomoplasmatales</taxon>
        <taxon>Entomoplasmataceae</taxon>
        <taxon>Entomoplasma</taxon>
    </lineage>
</organism>
<feature type="transmembrane region" description="Helical" evidence="2">
    <location>
        <begin position="65"/>
        <end position="85"/>
    </location>
</feature>
<feature type="region of interest" description="Disordered" evidence="1">
    <location>
        <begin position="177"/>
        <end position="212"/>
    </location>
</feature>
<feature type="compositionally biased region" description="Polar residues" evidence="1">
    <location>
        <begin position="201"/>
        <end position="212"/>
    </location>
</feature>
<keyword evidence="2" id="KW-0472">Membrane</keyword>
<proteinExistence type="predicted"/>
<evidence type="ECO:0000313" key="4">
    <source>
        <dbReference type="Proteomes" id="UP000232222"/>
    </source>
</evidence>
<accession>A0A2K8NRB2</accession>
<dbReference type="PROSITE" id="PS51257">
    <property type="entry name" value="PROKAR_LIPOPROTEIN"/>
    <property type="match status" value="1"/>
</dbReference>
<keyword evidence="4" id="KW-1185">Reference proteome</keyword>
<evidence type="ECO:0000313" key="3">
    <source>
        <dbReference type="EMBL" id="ATZ16327.1"/>
    </source>
</evidence>
<feature type="compositionally biased region" description="Basic residues" evidence="1">
    <location>
        <begin position="186"/>
        <end position="200"/>
    </location>
</feature>
<dbReference type="AlphaFoldDB" id="A0A2K8NRB2"/>
<gene>
    <name evidence="3" type="ORF">EFREU_v1c03010</name>
</gene>
<keyword evidence="2" id="KW-1133">Transmembrane helix</keyword>
<dbReference type="RefSeq" id="WP_100609278.1">
    <property type="nucleotide sequence ID" value="NZ_CP024962.1"/>
</dbReference>
<name>A0A2K8NRB2_9MOLU</name>
<feature type="transmembrane region" description="Helical" evidence="2">
    <location>
        <begin position="105"/>
        <end position="125"/>
    </location>
</feature>
<evidence type="ECO:0000256" key="2">
    <source>
        <dbReference type="SAM" id="Phobius"/>
    </source>
</evidence>
<feature type="transmembrane region" description="Helical" evidence="2">
    <location>
        <begin position="7"/>
        <end position="27"/>
    </location>
</feature>